<organism evidence="3 4">
    <name type="scientific">Gemmatimonas phototrophica</name>
    <dbReference type="NCBI Taxonomy" id="1379270"/>
    <lineage>
        <taxon>Bacteria</taxon>
        <taxon>Pseudomonadati</taxon>
        <taxon>Gemmatimonadota</taxon>
        <taxon>Gemmatimonadia</taxon>
        <taxon>Gemmatimonadales</taxon>
        <taxon>Gemmatimonadaceae</taxon>
        <taxon>Gemmatimonas</taxon>
    </lineage>
</organism>
<keyword evidence="4" id="KW-1185">Reference proteome</keyword>
<feature type="transmembrane region" description="Helical" evidence="1">
    <location>
        <begin position="93"/>
        <end position="115"/>
    </location>
</feature>
<dbReference type="STRING" id="1379270.GEMMAAP_05705"/>
<name>A0A143BIP9_9BACT</name>
<dbReference type="KEGG" id="gph:GEMMAAP_05705"/>
<dbReference type="InterPro" id="IPR031308">
    <property type="entry name" value="UCP028777"/>
</dbReference>
<dbReference type="PANTHER" id="PTHR42903:SF1">
    <property type="entry name" value="INNER MEMBRANE PROTEIN YCCF"/>
    <property type="match status" value="1"/>
</dbReference>
<feature type="transmembrane region" description="Helical" evidence="1">
    <location>
        <begin position="67"/>
        <end position="87"/>
    </location>
</feature>
<dbReference type="InterPro" id="IPR005185">
    <property type="entry name" value="YccF"/>
</dbReference>
<sequence length="127" mass="13840">MIFLINLLWFIFGGFFAWLGWMLAGALLALTVVGLPWAFAAFRIAPFAAWPFGRTLVDAREVGEERIVGTGIANVLWILFAGLWLAIAHITAGVGLCVTIIGIPFGLAHFKLAMVSWAPLGKRIRDA</sequence>
<reference evidence="3 4" key="2">
    <citation type="journal article" date="2016" name="Environ. Microbiol. Rep.">
        <title>Metagenomic evidence for the presence of phototrophic Gemmatimonadetes bacteria in diverse environments.</title>
        <authorList>
            <person name="Zeng Y."/>
            <person name="Baumbach J."/>
            <person name="Barbosa E.G."/>
            <person name="Azevedo V."/>
            <person name="Zhang C."/>
            <person name="Koblizek M."/>
        </authorList>
    </citation>
    <scope>NUCLEOTIDE SEQUENCE [LARGE SCALE GENOMIC DNA]</scope>
    <source>
        <strain evidence="3 4">AP64</strain>
    </source>
</reference>
<protein>
    <submittedName>
        <fullName evidence="3">Membrane protein</fullName>
    </submittedName>
</protein>
<dbReference type="PIRSF" id="PIRSF028777">
    <property type="entry name" value="UCP028777"/>
    <property type="match status" value="1"/>
</dbReference>
<dbReference type="Proteomes" id="UP000076404">
    <property type="component" value="Chromosome"/>
</dbReference>
<evidence type="ECO:0000313" key="4">
    <source>
        <dbReference type="Proteomes" id="UP000076404"/>
    </source>
</evidence>
<dbReference type="AlphaFoldDB" id="A0A143BIP9"/>
<feature type="domain" description="Inner membrane component" evidence="2">
    <location>
        <begin position="4"/>
        <end position="54"/>
    </location>
</feature>
<dbReference type="InterPro" id="IPR052937">
    <property type="entry name" value="Inner_membrane_protein"/>
</dbReference>
<accession>A0A143BIP9</accession>
<dbReference type="Pfam" id="PF03733">
    <property type="entry name" value="YccF"/>
    <property type="match status" value="2"/>
</dbReference>
<feature type="transmembrane region" description="Helical" evidence="1">
    <location>
        <begin position="35"/>
        <end position="55"/>
    </location>
</feature>
<feature type="transmembrane region" description="Helical" evidence="1">
    <location>
        <begin position="7"/>
        <end position="29"/>
    </location>
</feature>
<dbReference type="RefSeq" id="WP_026849860.1">
    <property type="nucleotide sequence ID" value="NZ_CP011454.1"/>
</dbReference>
<keyword evidence="1" id="KW-0812">Transmembrane</keyword>
<evidence type="ECO:0000256" key="1">
    <source>
        <dbReference type="SAM" id="Phobius"/>
    </source>
</evidence>
<dbReference type="eggNOG" id="COG3304">
    <property type="taxonomic scope" value="Bacteria"/>
</dbReference>
<gene>
    <name evidence="3" type="ORF">GEMMAAP_05705</name>
</gene>
<evidence type="ECO:0000259" key="2">
    <source>
        <dbReference type="Pfam" id="PF03733"/>
    </source>
</evidence>
<dbReference type="PANTHER" id="PTHR42903">
    <property type="entry name" value="INNER MEMBRANE PROTEIN YCCF"/>
    <property type="match status" value="1"/>
</dbReference>
<dbReference type="OrthoDB" id="9790567at2"/>
<keyword evidence="1" id="KW-0472">Membrane</keyword>
<keyword evidence="1" id="KW-1133">Transmembrane helix</keyword>
<dbReference type="GO" id="GO:0005886">
    <property type="term" value="C:plasma membrane"/>
    <property type="evidence" value="ECO:0007669"/>
    <property type="project" value="TreeGrafter"/>
</dbReference>
<evidence type="ECO:0000313" key="3">
    <source>
        <dbReference type="EMBL" id="AMW04473.1"/>
    </source>
</evidence>
<dbReference type="NCBIfam" id="NF008740">
    <property type="entry name" value="PRK11770.1-2"/>
    <property type="match status" value="1"/>
</dbReference>
<dbReference type="EMBL" id="CP011454">
    <property type="protein sequence ID" value="AMW04473.1"/>
    <property type="molecule type" value="Genomic_DNA"/>
</dbReference>
<feature type="domain" description="Inner membrane component" evidence="2">
    <location>
        <begin position="72"/>
        <end position="122"/>
    </location>
</feature>
<reference evidence="3 4" key="1">
    <citation type="journal article" date="2014" name="Proc. Natl. Acad. Sci. U.S.A.">
        <title>Functional type 2 photosynthetic reaction centers found in the rare bacterial phylum Gemmatimonadetes.</title>
        <authorList>
            <person name="Zeng Y."/>
            <person name="Feng F."/>
            <person name="Medova H."/>
            <person name="Dean J."/>
            <person name="Koblizek M."/>
        </authorList>
    </citation>
    <scope>NUCLEOTIDE SEQUENCE [LARGE SCALE GENOMIC DNA]</scope>
    <source>
        <strain evidence="3 4">AP64</strain>
    </source>
</reference>
<proteinExistence type="predicted"/>